<dbReference type="EMBL" id="CM001219">
    <property type="protein sequence ID" value="AES69325.1"/>
    <property type="molecule type" value="Genomic_DNA"/>
</dbReference>
<evidence type="ECO:0000313" key="7">
    <source>
        <dbReference type="EnsemblPlants" id="AES69325"/>
    </source>
</evidence>
<keyword evidence="2" id="KW-0805">Transcription regulation</keyword>
<dbReference type="InterPro" id="IPR005202">
    <property type="entry name" value="TF_GRAS"/>
</dbReference>
<dbReference type="EnsemblPlants" id="AES69325">
    <property type="protein sequence ID" value="AES69325"/>
    <property type="gene ID" value="MTR_3g027430"/>
</dbReference>
<sequence length="333" mass="38418">MDSASLALHEPLLTNKIAFSNIALKFVQVLFSSKQKGLRHAQENTLILKTMRNSIHINVFKSASAVYFEAFKGYVRMMCCFKVGYQETRELVAFPLDLLINQRLRLHLLLFNFVQKFASLQCINWLKHTSFTHSNPISLLIECAKSFPSGSKKMQDISLSPHIRRKHHCLQTTSLFRNTSMNCPFLKFSYLITNQPAQWINLIQTLKKRPGGPPFLKITGIHEKKEVLEQMSFHLTTEAGILDFPLGFNRIISKPEDVDFENLPVKIGDAVAITSVLHMHLGEQIKNIIACEGVDRKERHENHKYKFKEENDCLLVCWSDRPLFSVSAWKFRR</sequence>
<comment type="similarity">
    <text evidence="5">Belongs to the GRAS family.</text>
</comment>
<evidence type="ECO:0000256" key="5">
    <source>
        <dbReference type="PROSITE-ProRule" id="PRU01191"/>
    </source>
</evidence>
<name>G7IWG6_MEDTR</name>
<keyword evidence="4" id="KW-0539">Nucleus</keyword>
<keyword evidence="3" id="KW-0804">Transcription</keyword>
<comment type="subcellular location">
    <subcellularLocation>
        <location evidence="1">Nucleus</location>
    </subcellularLocation>
</comment>
<dbReference type="STRING" id="3880.G7IWG6"/>
<dbReference type="AlphaFoldDB" id="G7IWG6"/>
<evidence type="ECO:0000256" key="4">
    <source>
        <dbReference type="ARBA" id="ARBA00023242"/>
    </source>
</evidence>
<organism evidence="6 8">
    <name type="scientific">Medicago truncatula</name>
    <name type="common">Barrel medic</name>
    <name type="synonym">Medicago tribuloides</name>
    <dbReference type="NCBI Taxonomy" id="3880"/>
    <lineage>
        <taxon>Eukaryota</taxon>
        <taxon>Viridiplantae</taxon>
        <taxon>Streptophyta</taxon>
        <taxon>Embryophyta</taxon>
        <taxon>Tracheophyta</taxon>
        <taxon>Spermatophyta</taxon>
        <taxon>Magnoliopsida</taxon>
        <taxon>eudicotyledons</taxon>
        <taxon>Gunneridae</taxon>
        <taxon>Pentapetalae</taxon>
        <taxon>rosids</taxon>
        <taxon>fabids</taxon>
        <taxon>Fabales</taxon>
        <taxon>Fabaceae</taxon>
        <taxon>Papilionoideae</taxon>
        <taxon>50 kb inversion clade</taxon>
        <taxon>NPAAA clade</taxon>
        <taxon>Hologalegina</taxon>
        <taxon>IRL clade</taxon>
        <taxon>Trifolieae</taxon>
        <taxon>Medicago</taxon>
    </lineage>
</organism>
<keyword evidence="8" id="KW-1185">Reference proteome</keyword>
<accession>G7IWG6</accession>
<gene>
    <name evidence="6" type="ordered locus">MTR_3g027430</name>
</gene>
<evidence type="ECO:0000313" key="6">
    <source>
        <dbReference type="EMBL" id="AES69325.1"/>
    </source>
</evidence>
<dbReference type="GO" id="GO:0043565">
    <property type="term" value="F:sequence-specific DNA binding"/>
    <property type="evidence" value="ECO:0000318"/>
    <property type="project" value="GO_Central"/>
</dbReference>
<feature type="region of interest" description="SAW" evidence="5">
    <location>
        <begin position="290"/>
        <end position="333"/>
    </location>
</feature>
<dbReference type="GO" id="GO:0005634">
    <property type="term" value="C:nucleus"/>
    <property type="evidence" value="ECO:0000318"/>
    <property type="project" value="GO_Central"/>
</dbReference>
<feature type="region of interest" description="Leucine repeat II (LRII)" evidence="5">
    <location>
        <begin position="230"/>
        <end position="262"/>
    </location>
</feature>
<evidence type="ECO:0000256" key="3">
    <source>
        <dbReference type="ARBA" id="ARBA00023163"/>
    </source>
</evidence>
<reference evidence="6 8" key="2">
    <citation type="journal article" date="2014" name="BMC Genomics">
        <title>An improved genome release (version Mt4.0) for the model legume Medicago truncatula.</title>
        <authorList>
            <person name="Tang H."/>
            <person name="Krishnakumar V."/>
            <person name="Bidwell S."/>
            <person name="Rosen B."/>
            <person name="Chan A."/>
            <person name="Zhou S."/>
            <person name="Gentzbittel L."/>
            <person name="Childs K.L."/>
            <person name="Yandell M."/>
            <person name="Gundlach H."/>
            <person name="Mayer K.F."/>
            <person name="Schwartz D.C."/>
            <person name="Town C.D."/>
        </authorList>
    </citation>
    <scope>GENOME REANNOTATION</scope>
    <source>
        <strain evidence="7 8">cv. Jemalong A17</strain>
    </source>
</reference>
<comment type="caution">
    <text evidence="5">Lacks conserved residue(s) required for the propagation of feature annotation.</text>
</comment>
<dbReference type="PaxDb" id="3880-AES69325"/>
<protein>
    <submittedName>
        <fullName evidence="6">GRAS family transcription factor</fullName>
    </submittedName>
</protein>
<dbReference type="Proteomes" id="UP000002051">
    <property type="component" value="Chromosome 3"/>
</dbReference>
<reference evidence="7" key="3">
    <citation type="submission" date="2015-04" db="UniProtKB">
        <authorList>
            <consortium name="EnsemblPlants"/>
        </authorList>
    </citation>
    <scope>IDENTIFICATION</scope>
    <source>
        <strain evidence="7">cv. Jemalong A17</strain>
    </source>
</reference>
<dbReference type="GO" id="GO:0003700">
    <property type="term" value="F:DNA-binding transcription factor activity"/>
    <property type="evidence" value="ECO:0000318"/>
    <property type="project" value="GO_Central"/>
</dbReference>
<dbReference type="PROSITE" id="PS50985">
    <property type="entry name" value="GRAS"/>
    <property type="match status" value="1"/>
</dbReference>
<reference evidence="6 8" key="1">
    <citation type="journal article" date="2011" name="Nature">
        <title>The Medicago genome provides insight into the evolution of rhizobial symbioses.</title>
        <authorList>
            <person name="Young N.D."/>
            <person name="Debelle F."/>
            <person name="Oldroyd G.E."/>
            <person name="Geurts R."/>
            <person name="Cannon S.B."/>
            <person name="Udvardi M.K."/>
            <person name="Benedito V.A."/>
            <person name="Mayer K.F."/>
            <person name="Gouzy J."/>
            <person name="Schoof H."/>
            <person name="Van de Peer Y."/>
            <person name="Proost S."/>
            <person name="Cook D.R."/>
            <person name="Meyers B.C."/>
            <person name="Spannagl M."/>
            <person name="Cheung F."/>
            <person name="De Mita S."/>
            <person name="Krishnakumar V."/>
            <person name="Gundlach H."/>
            <person name="Zhou S."/>
            <person name="Mudge J."/>
            <person name="Bharti A.K."/>
            <person name="Murray J.D."/>
            <person name="Naoumkina M.A."/>
            <person name="Rosen B."/>
            <person name="Silverstein K.A."/>
            <person name="Tang H."/>
            <person name="Rombauts S."/>
            <person name="Zhao P.X."/>
            <person name="Zhou P."/>
            <person name="Barbe V."/>
            <person name="Bardou P."/>
            <person name="Bechner M."/>
            <person name="Bellec A."/>
            <person name="Berger A."/>
            <person name="Berges H."/>
            <person name="Bidwell S."/>
            <person name="Bisseling T."/>
            <person name="Choisne N."/>
            <person name="Couloux A."/>
            <person name="Denny R."/>
            <person name="Deshpande S."/>
            <person name="Dai X."/>
            <person name="Doyle J.J."/>
            <person name="Dudez A.M."/>
            <person name="Farmer A.D."/>
            <person name="Fouteau S."/>
            <person name="Franken C."/>
            <person name="Gibelin C."/>
            <person name="Gish J."/>
            <person name="Goldstein S."/>
            <person name="Gonzalez A.J."/>
            <person name="Green P.J."/>
            <person name="Hallab A."/>
            <person name="Hartog M."/>
            <person name="Hua A."/>
            <person name="Humphray S.J."/>
            <person name="Jeong D.H."/>
            <person name="Jing Y."/>
            <person name="Jocker A."/>
            <person name="Kenton S.M."/>
            <person name="Kim D.J."/>
            <person name="Klee K."/>
            <person name="Lai H."/>
            <person name="Lang C."/>
            <person name="Lin S."/>
            <person name="Macmil S.L."/>
            <person name="Magdelenat G."/>
            <person name="Matthews L."/>
            <person name="McCorrison J."/>
            <person name="Monaghan E.L."/>
            <person name="Mun J.H."/>
            <person name="Najar F.Z."/>
            <person name="Nicholson C."/>
            <person name="Noirot C."/>
            <person name="O'Bleness M."/>
            <person name="Paule C.R."/>
            <person name="Poulain J."/>
            <person name="Prion F."/>
            <person name="Qin B."/>
            <person name="Qu C."/>
            <person name="Retzel E.F."/>
            <person name="Riddle C."/>
            <person name="Sallet E."/>
            <person name="Samain S."/>
            <person name="Samson N."/>
            <person name="Sanders I."/>
            <person name="Saurat O."/>
            <person name="Scarpelli C."/>
            <person name="Schiex T."/>
            <person name="Segurens B."/>
            <person name="Severin A.J."/>
            <person name="Sherrier D.J."/>
            <person name="Shi R."/>
            <person name="Sims S."/>
            <person name="Singer S.R."/>
            <person name="Sinharoy S."/>
            <person name="Sterck L."/>
            <person name="Viollet A."/>
            <person name="Wang B.B."/>
            <person name="Wang K."/>
            <person name="Wang M."/>
            <person name="Wang X."/>
            <person name="Warfsmann J."/>
            <person name="Weissenbach J."/>
            <person name="White D.D."/>
            <person name="White J.D."/>
            <person name="Wiley G.B."/>
            <person name="Wincker P."/>
            <person name="Xing Y."/>
            <person name="Yang L."/>
            <person name="Yao Z."/>
            <person name="Ying F."/>
            <person name="Zhai J."/>
            <person name="Zhou L."/>
            <person name="Zuber A."/>
            <person name="Denarie J."/>
            <person name="Dixon R.A."/>
            <person name="May G.D."/>
            <person name="Schwartz D.C."/>
            <person name="Rogers J."/>
            <person name="Quetier F."/>
            <person name="Town C.D."/>
            <person name="Roe B.A."/>
        </authorList>
    </citation>
    <scope>NUCLEOTIDE SEQUENCE [LARGE SCALE GENOMIC DNA]</scope>
    <source>
        <strain evidence="6">A17</strain>
        <strain evidence="7 8">cv. Jemalong A17</strain>
    </source>
</reference>
<evidence type="ECO:0000256" key="1">
    <source>
        <dbReference type="ARBA" id="ARBA00004123"/>
    </source>
</evidence>
<dbReference type="Pfam" id="PF03514">
    <property type="entry name" value="GRAS"/>
    <property type="match status" value="1"/>
</dbReference>
<dbReference type="GO" id="GO:0006355">
    <property type="term" value="P:regulation of DNA-templated transcription"/>
    <property type="evidence" value="ECO:0000318"/>
    <property type="project" value="GO_Central"/>
</dbReference>
<dbReference type="eggNOG" id="ENOG502QPNC">
    <property type="taxonomic scope" value="Eukaryota"/>
</dbReference>
<evidence type="ECO:0000256" key="2">
    <source>
        <dbReference type="ARBA" id="ARBA00023015"/>
    </source>
</evidence>
<evidence type="ECO:0000313" key="8">
    <source>
        <dbReference type="Proteomes" id="UP000002051"/>
    </source>
</evidence>
<dbReference type="PANTHER" id="PTHR31636">
    <property type="entry name" value="OSJNBA0084A10.13 PROTEIN-RELATED"/>
    <property type="match status" value="1"/>
</dbReference>
<proteinExistence type="inferred from homology"/>
<dbReference type="GO" id="GO:0009610">
    <property type="term" value="P:response to symbiotic fungus"/>
    <property type="evidence" value="ECO:0007669"/>
    <property type="project" value="UniProtKB-ARBA"/>
</dbReference>
<dbReference type="HOGENOM" id="CLU_835147_0_0_1"/>